<comment type="similarity">
    <text evidence="2">Belongs to the sulfatase family.</text>
</comment>
<keyword evidence="3" id="KW-0479">Metal-binding</keyword>
<keyword evidence="4" id="KW-0732">Signal</keyword>
<dbReference type="CDD" id="cd16030">
    <property type="entry name" value="iduronate-2-sulfatase"/>
    <property type="match status" value="1"/>
</dbReference>
<keyword evidence="6" id="KW-0106">Calcium</keyword>
<dbReference type="AlphaFoldDB" id="A0A5C5Y9N5"/>
<gene>
    <name evidence="8" type="primary">betC_33</name>
    <name evidence="8" type="ORF">Pan14r_47260</name>
</gene>
<dbReference type="GO" id="GO:0047753">
    <property type="term" value="F:choline-sulfatase activity"/>
    <property type="evidence" value="ECO:0007669"/>
    <property type="project" value="UniProtKB-EC"/>
</dbReference>
<dbReference type="Gene3D" id="3.40.720.10">
    <property type="entry name" value="Alkaline Phosphatase, subunit A"/>
    <property type="match status" value="1"/>
</dbReference>
<evidence type="ECO:0000259" key="7">
    <source>
        <dbReference type="Pfam" id="PF00884"/>
    </source>
</evidence>
<proteinExistence type="inferred from homology"/>
<name>A0A5C5Y9N5_9PLAN</name>
<keyword evidence="5 8" id="KW-0378">Hydrolase</keyword>
<protein>
    <submittedName>
        <fullName evidence="8">Choline-sulfatase</fullName>
        <ecNumber evidence="8">3.1.6.6</ecNumber>
    </submittedName>
</protein>
<dbReference type="Proteomes" id="UP000317238">
    <property type="component" value="Unassembled WGS sequence"/>
</dbReference>
<evidence type="ECO:0000256" key="1">
    <source>
        <dbReference type="ARBA" id="ARBA00001913"/>
    </source>
</evidence>
<dbReference type="GO" id="GO:0004423">
    <property type="term" value="F:iduronate-2-sulfatase activity"/>
    <property type="evidence" value="ECO:0007669"/>
    <property type="project" value="InterPro"/>
</dbReference>
<comment type="caution">
    <text evidence="8">The sequence shown here is derived from an EMBL/GenBank/DDBJ whole genome shotgun (WGS) entry which is preliminary data.</text>
</comment>
<feature type="domain" description="Sulfatase N-terminal" evidence="7">
    <location>
        <begin position="39"/>
        <end position="435"/>
    </location>
</feature>
<keyword evidence="9" id="KW-1185">Reference proteome</keyword>
<evidence type="ECO:0000256" key="3">
    <source>
        <dbReference type="ARBA" id="ARBA00022723"/>
    </source>
</evidence>
<dbReference type="PANTHER" id="PTHR45953">
    <property type="entry name" value="IDURONATE 2-SULFATASE"/>
    <property type="match status" value="1"/>
</dbReference>
<evidence type="ECO:0000313" key="9">
    <source>
        <dbReference type="Proteomes" id="UP000317238"/>
    </source>
</evidence>
<dbReference type="GO" id="GO:0005737">
    <property type="term" value="C:cytoplasm"/>
    <property type="evidence" value="ECO:0007669"/>
    <property type="project" value="TreeGrafter"/>
</dbReference>
<sequence>MAVEMIMRWAGVLTWVVPAFFAPALSIAEPNLPPTRDMNLLMITVEDWAANAIGAYGNPVVQTPSVNSLAKRGVIFDRAYCQATVCNPSRASFVTGMRPDYTQVFRNSDSMDALVPADAPSMARILDQDDVFTAQFGKLVHKWDDAGRFAKGFDLIEYTHDYDQPPGFEGTLRRSPAGPAGIDDVEMECLEIADKNAATRLKRLWDEREERLAAGAENSWTLRKPFQQLFAEQVGDSGIDEASMEDGRLVRSAAKLLGDLAASKQKFFLNVGLYSTHTPLLAPKKYVEAYSPSQMLLTAATRNRDHLVPDVARRGGKNYDIFNGLYPEYGPTDQRQREAVAAYYACSNYVDASIGVLLDKLAETGLDQNTIVVFFADHGFQLGEHGCWSKFTLFEQSTRVPMIVAVPGMRHAGDRCGQIVELVDVLPTLCDLWGIPKDDRFEGDSFMPLLASPNRPWKKAAYSCITLGGLGRSVRTKDYRYAEYHRDTAPPTNASDPHAVELYDMRSDPWEQNNLAGRPAYESVQQQMRDLLISGTKSINVLDTD</sequence>
<dbReference type="SUPFAM" id="SSF53649">
    <property type="entry name" value="Alkaline phosphatase-like"/>
    <property type="match status" value="1"/>
</dbReference>
<dbReference type="EMBL" id="SJPL01000001">
    <property type="protein sequence ID" value="TWT72406.1"/>
    <property type="molecule type" value="Genomic_DNA"/>
</dbReference>
<dbReference type="PANTHER" id="PTHR45953:SF1">
    <property type="entry name" value="IDURONATE 2-SULFATASE"/>
    <property type="match status" value="1"/>
</dbReference>
<dbReference type="GO" id="GO:0046872">
    <property type="term" value="F:metal ion binding"/>
    <property type="evidence" value="ECO:0007669"/>
    <property type="project" value="UniProtKB-KW"/>
</dbReference>
<evidence type="ECO:0000256" key="2">
    <source>
        <dbReference type="ARBA" id="ARBA00008779"/>
    </source>
</evidence>
<evidence type="ECO:0000256" key="4">
    <source>
        <dbReference type="ARBA" id="ARBA00022729"/>
    </source>
</evidence>
<dbReference type="Pfam" id="PF00884">
    <property type="entry name" value="Sulfatase"/>
    <property type="match status" value="1"/>
</dbReference>
<comment type="cofactor">
    <cofactor evidence="1">
        <name>Ca(2+)</name>
        <dbReference type="ChEBI" id="CHEBI:29108"/>
    </cofactor>
</comment>
<evidence type="ECO:0000256" key="6">
    <source>
        <dbReference type="ARBA" id="ARBA00022837"/>
    </source>
</evidence>
<dbReference type="InterPro" id="IPR017850">
    <property type="entry name" value="Alkaline_phosphatase_core_sf"/>
</dbReference>
<reference evidence="8 9" key="1">
    <citation type="submission" date="2019-02" db="EMBL/GenBank/DDBJ databases">
        <title>Deep-cultivation of Planctomycetes and their phenomic and genomic characterization uncovers novel biology.</title>
        <authorList>
            <person name="Wiegand S."/>
            <person name="Jogler M."/>
            <person name="Boedeker C."/>
            <person name="Pinto D."/>
            <person name="Vollmers J."/>
            <person name="Rivas-Marin E."/>
            <person name="Kohn T."/>
            <person name="Peeters S.H."/>
            <person name="Heuer A."/>
            <person name="Rast P."/>
            <person name="Oberbeckmann S."/>
            <person name="Bunk B."/>
            <person name="Jeske O."/>
            <person name="Meyerdierks A."/>
            <person name="Storesund J.E."/>
            <person name="Kallscheuer N."/>
            <person name="Luecker S."/>
            <person name="Lage O.M."/>
            <person name="Pohl T."/>
            <person name="Merkel B.J."/>
            <person name="Hornburger P."/>
            <person name="Mueller R.-W."/>
            <person name="Bruemmer F."/>
            <person name="Labrenz M."/>
            <person name="Spormann A.M."/>
            <person name="Op Den Camp H."/>
            <person name="Overmann J."/>
            <person name="Amann R."/>
            <person name="Jetten M.S.M."/>
            <person name="Mascher T."/>
            <person name="Medema M.H."/>
            <person name="Devos D.P."/>
            <person name="Kaster A.-K."/>
            <person name="Ovreas L."/>
            <person name="Rohde M."/>
            <person name="Galperin M.Y."/>
            <person name="Jogler C."/>
        </authorList>
    </citation>
    <scope>NUCLEOTIDE SEQUENCE [LARGE SCALE GENOMIC DNA]</scope>
    <source>
        <strain evidence="8 9">Pan14r</strain>
    </source>
</reference>
<evidence type="ECO:0000256" key="5">
    <source>
        <dbReference type="ARBA" id="ARBA00022801"/>
    </source>
</evidence>
<organism evidence="8 9">
    <name type="scientific">Crateriforma conspicua</name>
    <dbReference type="NCBI Taxonomy" id="2527996"/>
    <lineage>
        <taxon>Bacteria</taxon>
        <taxon>Pseudomonadati</taxon>
        <taxon>Planctomycetota</taxon>
        <taxon>Planctomycetia</taxon>
        <taxon>Planctomycetales</taxon>
        <taxon>Planctomycetaceae</taxon>
        <taxon>Crateriforma</taxon>
    </lineage>
</organism>
<accession>A0A5C5Y9N5</accession>
<dbReference type="InterPro" id="IPR000917">
    <property type="entry name" value="Sulfatase_N"/>
</dbReference>
<dbReference type="OrthoDB" id="248396at2"/>
<evidence type="ECO:0000313" key="8">
    <source>
        <dbReference type="EMBL" id="TWT72406.1"/>
    </source>
</evidence>
<dbReference type="InterPro" id="IPR035874">
    <property type="entry name" value="IDS"/>
</dbReference>
<dbReference type="EC" id="3.1.6.6" evidence="8"/>
<dbReference type="RefSeq" id="WP_146440313.1">
    <property type="nucleotide sequence ID" value="NZ_SJPL01000001.1"/>
</dbReference>